<evidence type="ECO:0000256" key="2">
    <source>
        <dbReference type="SAM" id="Phobius"/>
    </source>
</evidence>
<keyword evidence="2" id="KW-0812">Transmembrane</keyword>
<gene>
    <name evidence="3" type="ORF">MKZ38_003572</name>
</gene>
<evidence type="ECO:0000313" key="3">
    <source>
        <dbReference type="EMBL" id="KAJ2898939.1"/>
    </source>
</evidence>
<feature type="region of interest" description="Disordered" evidence="1">
    <location>
        <begin position="39"/>
        <end position="88"/>
    </location>
</feature>
<dbReference type="PANTHER" id="PTHR36854">
    <property type="entry name" value="CHROMOSOME 9, WHOLE GENOME SHOTGUN SEQUENCE"/>
    <property type="match status" value="1"/>
</dbReference>
<accession>A0AAD5RMS5</accession>
<dbReference type="PANTHER" id="PTHR36854:SF1">
    <property type="entry name" value="TRANSMEMBRANE PROTEIN"/>
    <property type="match status" value="1"/>
</dbReference>
<feature type="transmembrane region" description="Helical" evidence="2">
    <location>
        <begin position="204"/>
        <end position="222"/>
    </location>
</feature>
<feature type="compositionally biased region" description="Polar residues" evidence="1">
    <location>
        <begin position="1"/>
        <end position="21"/>
    </location>
</feature>
<dbReference type="AlphaFoldDB" id="A0AAD5RMS5"/>
<evidence type="ECO:0000256" key="1">
    <source>
        <dbReference type="SAM" id="MobiDB-lite"/>
    </source>
</evidence>
<keyword evidence="2" id="KW-1133">Transmembrane helix</keyword>
<reference evidence="3" key="1">
    <citation type="submission" date="2022-07" db="EMBL/GenBank/DDBJ databases">
        <title>Draft genome sequence of Zalerion maritima ATCC 34329, a (micro)plastics degrading marine fungus.</title>
        <authorList>
            <person name="Paco A."/>
            <person name="Goncalves M.F.M."/>
            <person name="Rocha-Santos T.A.P."/>
            <person name="Alves A."/>
        </authorList>
    </citation>
    <scope>NUCLEOTIDE SEQUENCE</scope>
    <source>
        <strain evidence="3">ATCC 34329</strain>
    </source>
</reference>
<feature type="region of interest" description="Disordered" evidence="1">
    <location>
        <begin position="100"/>
        <end position="124"/>
    </location>
</feature>
<feature type="compositionally biased region" description="Polar residues" evidence="1">
    <location>
        <begin position="66"/>
        <end position="81"/>
    </location>
</feature>
<protein>
    <submittedName>
        <fullName evidence="3">Uncharacterized protein</fullName>
    </submittedName>
</protein>
<proteinExistence type="predicted"/>
<comment type="caution">
    <text evidence="3">The sequence shown here is derived from an EMBL/GenBank/DDBJ whole genome shotgun (WGS) entry which is preliminary data.</text>
</comment>
<name>A0AAD5RMS5_9PEZI</name>
<keyword evidence="4" id="KW-1185">Reference proteome</keyword>
<dbReference type="EMBL" id="JAKWBI020000212">
    <property type="protein sequence ID" value="KAJ2898939.1"/>
    <property type="molecule type" value="Genomic_DNA"/>
</dbReference>
<evidence type="ECO:0000313" key="4">
    <source>
        <dbReference type="Proteomes" id="UP001201980"/>
    </source>
</evidence>
<feature type="region of interest" description="Disordered" evidence="1">
    <location>
        <begin position="1"/>
        <end position="24"/>
    </location>
</feature>
<keyword evidence="2" id="KW-0472">Membrane</keyword>
<organism evidence="3 4">
    <name type="scientific">Zalerion maritima</name>
    <dbReference type="NCBI Taxonomy" id="339359"/>
    <lineage>
        <taxon>Eukaryota</taxon>
        <taxon>Fungi</taxon>
        <taxon>Dikarya</taxon>
        <taxon>Ascomycota</taxon>
        <taxon>Pezizomycotina</taxon>
        <taxon>Sordariomycetes</taxon>
        <taxon>Lulworthiomycetidae</taxon>
        <taxon>Lulworthiales</taxon>
        <taxon>Lulworthiaceae</taxon>
        <taxon>Zalerion</taxon>
    </lineage>
</organism>
<sequence length="256" mass="28336">MNTTTGRPQKYSGSRRLTNPTPAAPTFCKCTCFSNYTIIPLGPQHDADNPQQPPSGGEDPTRDPHSGTSRDSFESTRSPSNSDDDGDELDLSFAFAKRSAGRSGGGRVAMPHAARTASGNPEQRIRCPLNAEERKRSAEMPSLDDSYSSMFQRALMIEKRSSSTSCTQCNRAFCLGYNLPICKDAEEKDVQTMCFQRDSRKDQIIVWGFILGTGGLLGWAGIRRLLEMRENRRGLERQRAELDRGSYRPIGSDGQN</sequence>
<dbReference type="Proteomes" id="UP001201980">
    <property type="component" value="Unassembled WGS sequence"/>
</dbReference>